<comment type="similarity">
    <text evidence="3">Belongs to the FliM family.</text>
</comment>
<evidence type="ECO:0000256" key="10">
    <source>
        <dbReference type="NCBIfam" id="TIGR01397"/>
    </source>
</evidence>
<keyword evidence="13" id="KW-1185">Reference proteome</keyword>
<name>A0ABR7MVU7_9FIRM</name>
<evidence type="ECO:0000256" key="7">
    <source>
        <dbReference type="ARBA" id="ARBA00022779"/>
    </source>
</evidence>
<keyword evidence="12" id="KW-0969">Cilium</keyword>
<keyword evidence="7" id="KW-0283">Flagellar rotation</keyword>
<evidence type="ECO:0000313" key="13">
    <source>
        <dbReference type="Proteomes" id="UP000637513"/>
    </source>
</evidence>
<dbReference type="InterPro" id="IPR001543">
    <property type="entry name" value="FliN-like_C"/>
</dbReference>
<evidence type="ECO:0000256" key="5">
    <source>
        <dbReference type="ARBA" id="ARBA00022475"/>
    </source>
</evidence>
<dbReference type="Pfam" id="PF01052">
    <property type="entry name" value="FliMN_C"/>
    <property type="match status" value="1"/>
</dbReference>
<evidence type="ECO:0000256" key="8">
    <source>
        <dbReference type="ARBA" id="ARBA00023136"/>
    </source>
</evidence>
<feature type="domain" description="Flagellar motor switch protein FliN-like C-terminal" evidence="11">
    <location>
        <begin position="253"/>
        <end position="322"/>
    </location>
</feature>
<evidence type="ECO:0000313" key="12">
    <source>
        <dbReference type="EMBL" id="MBC8557928.1"/>
    </source>
</evidence>
<dbReference type="Pfam" id="PF02154">
    <property type="entry name" value="FliM"/>
    <property type="match status" value="1"/>
</dbReference>
<evidence type="ECO:0000256" key="4">
    <source>
        <dbReference type="ARBA" id="ARBA00021898"/>
    </source>
</evidence>
<keyword evidence="6" id="KW-0145">Chemotaxis</keyword>
<dbReference type="RefSeq" id="WP_022141933.1">
    <property type="nucleotide sequence ID" value="NZ_JACRSW010000032.1"/>
</dbReference>
<keyword evidence="12" id="KW-0282">Flagellum</keyword>
<dbReference type="Gene3D" id="2.30.330.10">
    <property type="entry name" value="SpoA-like"/>
    <property type="match status" value="1"/>
</dbReference>
<dbReference type="Gene3D" id="3.40.1550.10">
    <property type="entry name" value="CheC-like"/>
    <property type="match status" value="1"/>
</dbReference>
<evidence type="ECO:0000256" key="1">
    <source>
        <dbReference type="ARBA" id="ARBA00004117"/>
    </source>
</evidence>
<dbReference type="PANTHER" id="PTHR30034:SF6">
    <property type="entry name" value="YOP PROTEINS TRANSLOCATION PROTEIN Q"/>
    <property type="match status" value="1"/>
</dbReference>
<protein>
    <recommendedName>
        <fullName evidence="4 10">Flagellar motor switch protein FliM</fullName>
    </recommendedName>
</protein>
<evidence type="ECO:0000259" key="11">
    <source>
        <dbReference type="Pfam" id="PF01052"/>
    </source>
</evidence>
<dbReference type="InterPro" id="IPR001689">
    <property type="entry name" value="Flag_FliM"/>
</dbReference>
<dbReference type="InterPro" id="IPR036429">
    <property type="entry name" value="SpoA-like_sf"/>
</dbReference>
<dbReference type="InterPro" id="IPR028976">
    <property type="entry name" value="CheC-like_sf"/>
</dbReference>
<keyword evidence="5" id="KW-1003">Cell membrane</keyword>
<dbReference type="EMBL" id="JACRSW010000032">
    <property type="protein sequence ID" value="MBC8557928.1"/>
    <property type="molecule type" value="Genomic_DNA"/>
</dbReference>
<gene>
    <name evidence="12" type="primary">fliM</name>
    <name evidence="12" type="ORF">H8700_09445</name>
</gene>
<evidence type="ECO:0000256" key="6">
    <source>
        <dbReference type="ARBA" id="ARBA00022500"/>
    </source>
</evidence>
<proteinExistence type="inferred from homology"/>
<evidence type="ECO:0000256" key="9">
    <source>
        <dbReference type="ARBA" id="ARBA00023143"/>
    </source>
</evidence>
<accession>A0ABR7MVU7</accession>
<keyword evidence="12" id="KW-0966">Cell projection</keyword>
<dbReference type="SUPFAM" id="SSF103039">
    <property type="entry name" value="CheC-like"/>
    <property type="match status" value="1"/>
</dbReference>
<dbReference type="CDD" id="cd17908">
    <property type="entry name" value="FliM"/>
    <property type="match status" value="1"/>
</dbReference>
<dbReference type="PIRSF" id="PIRSF002888">
    <property type="entry name" value="FliM"/>
    <property type="match status" value="1"/>
</dbReference>
<dbReference type="PRINTS" id="PR00955">
    <property type="entry name" value="FLGMOTORFLIM"/>
</dbReference>
<reference evidence="12 13" key="1">
    <citation type="submission" date="2020-08" db="EMBL/GenBank/DDBJ databases">
        <title>Genome public.</title>
        <authorList>
            <person name="Liu C."/>
            <person name="Sun Q."/>
        </authorList>
    </citation>
    <scope>NUCLEOTIDE SEQUENCE [LARGE SCALE GENOMIC DNA]</scope>
    <source>
        <strain evidence="12 13">BX3</strain>
    </source>
</reference>
<dbReference type="Proteomes" id="UP000637513">
    <property type="component" value="Unassembled WGS sequence"/>
</dbReference>
<organism evidence="12 13">
    <name type="scientific">Jutongia hominis</name>
    <dbReference type="NCBI Taxonomy" id="2763664"/>
    <lineage>
        <taxon>Bacteria</taxon>
        <taxon>Bacillati</taxon>
        <taxon>Bacillota</taxon>
        <taxon>Clostridia</taxon>
        <taxon>Lachnospirales</taxon>
        <taxon>Lachnospiraceae</taxon>
        <taxon>Jutongia</taxon>
    </lineage>
</organism>
<dbReference type="SUPFAM" id="SSF101801">
    <property type="entry name" value="Surface presentation of antigens (SPOA)"/>
    <property type="match status" value="1"/>
</dbReference>
<evidence type="ECO:0000256" key="3">
    <source>
        <dbReference type="ARBA" id="ARBA00011049"/>
    </source>
</evidence>
<keyword evidence="9" id="KW-0975">Bacterial flagellum</keyword>
<evidence type="ECO:0000256" key="2">
    <source>
        <dbReference type="ARBA" id="ARBA00004202"/>
    </source>
</evidence>
<comment type="caution">
    <text evidence="12">The sequence shown here is derived from an EMBL/GenBank/DDBJ whole genome shotgun (WGS) entry which is preliminary data.</text>
</comment>
<comment type="subcellular location">
    <subcellularLocation>
        <location evidence="1">Bacterial flagellum basal body</location>
    </subcellularLocation>
    <subcellularLocation>
        <location evidence="2">Cell membrane</location>
        <topology evidence="2">Peripheral membrane protein</topology>
    </subcellularLocation>
</comment>
<dbReference type="NCBIfam" id="TIGR01397">
    <property type="entry name" value="fliM_switch"/>
    <property type="match status" value="1"/>
</dbReference>
<dbReference type="PANTHER" id="PTHR30034">
    <property type="entry name" value="FLAGELLAR MOTOR SWITCH PROTEIN FLIM"/>
    <property type="match status" value="1"/>
</dbReference>
<keyword evidence="8" id="KW-0472">Membrane</keyword>
<sequence>MGDTLSQAEIDSLLNALSTGEINPDELNDVDERVVKNYDFARPSKFSKDHLRTLEIIFENYGRLLSTNLPAYLRKNVQVEVMNAEANTYSEFSNALSNPVLLGVVNFAPLEGNIILELADNIGFAIVDRMLGGTGTPLDKSRDFTEIELVILERIIEVCTNLLVDPWESVVAVEPRLERIETNSQFAQFISPSEMTAIVTMNIKIGDTEGLMNICIPFSCVEPVIDKLNTKYWYSAMKDDTSGMYKDAIETIIDRAKIPVRAMLGRSTISVNDFANIQLGDIIKLDTKVDDELNVYVGNIKKFTALPGSSADSYAVRVTSVIKEEQ</sequence>